<reference evidence="1 2" key="1">
    <citation type="journal article" date="2009" name="Stand. Genomic Sci.">
        <title>Complete genome sequence of Methanocorpusculum labreanum type strain Z.</title>
        <authorList>
            <person name="Anderson I.J."/>
            <person name="Sieprawska-Lupa M."/>
            <person name="Goltsman E."/>
            <person name="Lapidus A."/>
            <person name="Copeland A."/>
            <person name="Glavina Del Rio T."/>
            <person name="Tice H."/>
            <person name="Dalin E."/>
            <person name="Barry K."/>
            <person name="Pitluck S."/>
            <person name="Hauser L."/>
            <person name="Land M."/>
            <person name="Lucas S."/>
            <person name="Richardson P."/>
            <person name="Whitman W.B."/>
            <person name="Kyrpides N.C."/>
        </authorList>
    </citation>
    <scope>NUCLEOTIDE SEQUENCE [LARGE SCALE GENOMIC DNA]</scope>
    <source>
        <strain evidence="2">ATCC 43576 / DSM 4855 / Z</strain>
    </source>
</reference>
<organism evidence="1 2">
    <name type="scientific">Methanocorpusculum labreanum (strain ATCC 43576 / DSM 4855 / Z)</name>
    <dbReference type="NCBI Taxonomy" id="410358"/>
    <lineage>
        <taxon>Archaea</taxon>
        <taxon>Methanobacteriati</taxon>
        <taxon>Methanobacteriota</taxon>
        <taxon>Stenosarchaea group</taxon>
        <taxon>Methanomicrobia</taxon>
        <taxon>Methanomicrobiales</taxon>
        <taxon>Methanocorpusculaceae</taxon>
        <taxon>Methanocorpusculum</taxon>
    </lineage>
</organism>
<protein>
    <submittedName>
        <fullName evidence="1">Uncharacterized protein</fullName>
    </submittedName>
</protein>
<proteinExistence type="predicted"/>
<dbReference type="HOGENOM" id="CLU_2504966_0_0_2"/>
<name>A2SS00_METLZ</name>
<dbReference type="AlphaFoldDB" id="A2SS00"/>
<evidence type="ECO:0000313" key="2">
    <source>
        <dbReference type="Proteomes" id="UP000000365"/>
    </source>
</evidence>
<dbReference type="KEGG" id="mla:Mlab_0935"/>
<dbReference type="EMBL" id="CP000559">
    <property type="protein sequence ID" value="ABN07106.1"/>
    <property type="molecule type" value="Genomic_DNA"/>
</dbReference>
<gene>
    <name evidence="1" type="ordered locus">Mlab_0935</name>
</gene>
<accession>A2SS00</accession>
<sequence length="85" mass="9860">MYGGECIFNHMVVPCLTCLHMDSHEYTYDKERDFYNYRITCKLGVVLPDPMPKSGFTCDKYENKLASMPRIRRSSCAIDVEPAEK</sequence>
<evidence type="ECO:0000313" key="1">
    <source>
        <dbReference type="EMBL" id="ABN07106.1"/>
    </source>
</evidence>
<keyword evidence="2" id="KW-1185">Reference proteome</keyword>
<dbReference type="Proteomes" id="UP000000365">
    <property type="component" value="Chromosome"/>
</dbReference>